<proteinExistence type="predicted"/>
<comment type="caution">
    <text evidence="1">The sequence shown here is derived from an EMBL/GenBank/DDBJ whole genome shotgun (WGS) entry which is preliminary data.</text>
</comment>
<protein>
    <submittedName>
        <fullName evidence="1">Uncharacterized protein</fullName>
    </submittedName>
</protein>
<sequence length="102" mass="11960">MLNHHKESVCNARSLKQVLLESLSEIRESKNLRATDDLISTANIMISSILELVHEGVDQIEIRENEVDKWNRVNQDKNLDNIIDSFKFLKFKERSIKFYEAL</sequence>
<accession>A0A1R2AKH2</accession>
<dbReference type="Proteomes" id="UP000187209">
    <property type="component" value="Unassembled WGS sequence"/>
</dbReference>
<gene>
    <name evidence="1" type="ORF">SteCoe_40325</name>
</gene>
<name>A0A1R2AKH2_9CILI</name>
<evidence type="ECO:0000313" key="2">
    <source>
        <dbReference type="Proteomes" id="UP000187209"/>
    </source>
</evidence>
<organism evidence="1 2">
    <name type="scientific">Stentor coeruleus</name>
    <dbReference type="NCBI Taxonomy" id="5963"/>
    <lineage>
        <taxon>Eukaryota</taxon>
        <taxon>Sar</taxon>
        <taxon>Alveolata</taxon>
        <taxon>Ciliophora</taxon>
        <taxon>Postciliodesmatophora</taxon>
        <taxon>Heterotrichea</taxon>
        <taxon>Heterotrichida</taxon>
        <taxon>Stentoridae</taxon>
        <taxon>Stentor</taxon>
    </lineage>
</organism>
<evidence type="ECO:0000313" key="1">
    <source>
        <dbReference type="EMBL" id="OMJ64979.1"/>
    </source>
</evidence>
<keyword evidence="2" id="KW-1185">Reference proteome</keyword>
<dbReference type="AlphaFoldDB" id="A0A1R2AKH2"/>
<dbReference type="EMBL" id="MPUH01002606">
    <property type="protein sequence ID" value="OMJ64979.1"/>
    <property type="molecule type" value="Genomic_DNA"/>
</dbReference>
<reference evidence="1 2" key="1">
    <citation type="submission" date="2016-11" db="EMBL/GenBank/DDBJ databases">
        <title>The macronuclear genome of Stentor coeruleus: a giant cell with tiny introns.</title>
        <authorList>
            <person name="Slabodnick M."/>
            <person name="Ruby J.G."/>
            <person name="Reiff S.B."/>
            <person name="Swart E.C."/>
            <person name="Gosai S."/>
            <person name="Prabakaran S."/>
            <person name="Witkowska E."/>
            <person name="Larue G.E."/>
            <person name="Fisher S."/>
            <person name="Freeman R.M."/>
            <person name="Gunawardena J."/>
            <person name="Chu W."/>
            <person name="Stover N.A."/>
            <person name="Gregory B.D."/>
            <person name="Nowacki M."/>
            <person name="Derisi J."/>
            <person name="Roy S.W."/>
            <person name="Marshall W.F."/>
            <person name="Sood P."/>
        </authorList>
    </citation>
    <scope>NUCLEOTIDE SEQUENCE [LARGE SCALE GENOMIC DNA]</scope>
    <source>
        <strain evidence="1">WM001</strain>
    </source>
</reference>